<proteinExistence type="predicted"/>
<dbReference type="Proteomes" id="UP001204486">
    <property type="component" value="Unassembled WGS sequence"/>
</dbReference>
<reference evidence="2" key="1">
    <citation type="submission" date="2022-07" db="EMBL/GenBank/DDBJ databases">
        <title>Prevotella copri.</title>
        <authorList>
            <person name="Yang C."/>
        </authorList>
    </citation>
    <scope>NUCLEOTIDE SEQUENCE</scope>
    <source>
        <strain evidence="2">HF1476</strain>
    </source>
</reference>
<gene>
    <name evidence="2" type="ORF">NNC55_09175</name>
</gene>
<organism evidence="2 3">
    <name type="scientific">Segatella copri</name>
    <dbReference type="NCBI Taxonomy" id="165179"/>
    <lineage>
        <taxon>Bacteria</taxon>
        <taxon>Pseudomonadati</taxon>
        <taxon>Bacteroidota</taxon>
        <taxon>Bacteroidia</taxon>
        <taxon>Bacteroidales</taxon>
        <taxon>Prevotellaceae</taxon>
        <taxon>Segatella</taxon>
    </lineage>
</organism>
<comment type="caution">
    <text evidence="2">The sequence shown here is derived from an EMBL/GenBank/DDBJ whole genome shotgun (WGS) entry which is preliminary data.</text>
</comment>
<evidence type="ECO:0000313" key="3">
    <source>
        <dbReference type="Proteomes" id="UP001204486"/>
    </source>
</evidence>
<feature type="region of interest" description="Disordered" evidence="1">
    <location>
        <begin position="340"/>
        <end position="389"/>
    </location>
</feature>
<dbReference type="InterPro" id="IPR029024">
    <property type="entry name" value="TerB-like"/>
</dbReference>
<accession>A0AAW5IU68</accession>
<feature type="compositionally biased region" description="Basic and acidic residues" evidence="1">
    <location>
        <begin position="354"/>
        <end position="364"/>
    </location>
</feature>
<sequence length="389" mass="43080">MYNEQIEVLISAALADGVLTEKEKQILFKKAESMGIDLDEFEMVLDARLVELKKKEAQKAEQHQLEMEKAKAAQKSAPKSDKYGEIRKCPACGALIKAFQAKCPECGYEFASIEANLSSKKLADKLNGSFLGMQKKTIIESFPIPNTKADLLEFLTSMKPHINDGSSLSSAYWKKYQECINKAQISFPNDKDFQGFYDTFEQDKKTHKIKSFFKSKTFIACVVLLCLGGCSWYSSHSFNTTLEGIKAQEDANIQEIKDLSQTVNANLKEGDIDAASDALENCTVDLSGTASDLYRSLLSKVVLAYNSNGDSDKAKSLFLAGLQKLPSYDKDKMEELASEIGVDLNSDESSSTEYFDKSSSKESDVTEDETSTDETSPDVDSEDESSTEN</sequence>
<protein>
    <recommendedName>
        <fullName evidence="4">Tetratricopeptide repeat protein</fullName>
    </recommendedName>
</protein>
<evidence type="ECO:0000256" key="1">
    <source>
        <dbReference type="SAM" id="MobiDB-lite"/>
    </source>
</evidence>
<evidence type="ECO:0000313" key="2">
    <source>
        <dbReference type="EMBL" id="MCP9600124.1"/>
    </source>
</evidence>
<dbReference type="AlphaFoldDB" id="A0AAW5IU68"/>
<dbReference type="SUPFAM" id="SSF158682">
    <property type="entry name" value="TerB-like"/>
    <property type="match status" value="1"/>
</dbReference>
<dbReference type="EMBL" id="JANDWN010000021">
    <property type="protein sequence ID" value="MCP9600124.1"/>
    <property type="molecule type" value="Genomic_DNA"/>
</dbReference>
<dbReference type="RefSeq" id="WP_254974242.1">
    <property type="nucleotide sequence ID" value="NZ_JANDWK010000019.1"/>
</dbReference>
<name>A0AAW5IU68_9BACT</name>
<evidence type="ECO:0008006" key="4">
    <source>
        <dbReference type="Google" id="ProtNLM"/>
    </source>
</evidence>
<feature type="compositionally biased region" description="Acidic residues" evidence="1">
    <location>
        <begin position="365"/>
        <end position="389"/>
    </location>
</feature>